<dbReference type="GO" id="GO:0022857">
    <property type="term" value="F:transmembrane transporter activity"/>
    <property type="evidence" value="ECO:0007669"/>
    <property type="project" value="InterPro"/>
</dbReference>
<evidence type="ECO:0000313" key="7">
    <source>
        <dbReference type="Proteomes" id="UP001209570"/>
    </source>
</evidence>
<dbReference type="Proteomes" id="UP001209570">
    <property type="component" value="Unassembled WGS sequence"/>
</dbReference>
<proteinExistence type="predicted"/>
<feature type="transmembrane region" description="Helical" evidence="5">
    <location>
        <begin position="48"/>
        <end position="68"/>
    </location>
</feature>
<dbReference type="AlphaFoldDB" id="A0AAD5L5W5"/>
<evidence type="ECO:0000313" key="6">
    <source>
        <dbReference type="EMBL" id="KAJ0390651.1"/>
    </source>
</evidence>
<evidence type="ECO:0000256" key="1">
    <source>
        <dbReference type="ARBA" id="ARBA00004370"/>
    </source>
</evidence>
<dbReference type="InterPro" id="IPR036259">
    <property type="entry name" value="MFS_trans_sf"/>
</dbReference>
<dbReference type="Gene3D" id="1.20.1250.20">
    <property type="entry name" value="MFS general substrate transporter like domains"/>
    <property type="match status" value="1"/>
</dbReference>
<dbReference type="SUPFAM" id="SSF103473">
    <property type="entry name" value="MFS general substrate transporter"/>
    <property type="match status" value="1"/>
</dbReference>
<keyword evidence="3 5" id="KW-1133">Transmembrane helix</keyword>
<dbReference type="EMBL" id="JAKCXM010001797">
    <property type="protein sequence ID" value="KAJ0390651.1"/>
    <property type="molecule type" value="Genomic_DNA"/>
</dbReference>
<evidence type="ECO:0000256" key="2">
    <source>
        <dbReference type="ARBA" id="ARBA00022692"/>
    </source>
</evidence>
<comment type="caution">
    <text evidence="6">The sequence shown here is derived from an EMBL/GenBank/DDBJ whole genome shotgun (WGS) entry which is preliminary data.</text>
</comment>
<dbReference type="InterPro" id="IPR005828">
    <property type="entry name" value="MFS_sugar_transport-like"/>
</dbReference>
<evidence type="ECO:0000256" key="5">
    <source>
        <dbReference type="SAM" id="Phobius"/>
    </source>
</evidence>
<dbReference type="GO" id="GO:0016020">
    <property type="term" value="C:membrane"/>
    <property type="evidence" value="ECO:0007669"/>
    <property type="project" value="UniProtKB-SubCell"/>
</dbReference>
<gene>
    <name evidence="6" type="ORF">P43SY_011376</name>
</gene>
<protein>
    <recommendedName>
        <fullName evidence="8">Major facilitator superfamily (MFS) profile domain-containing protein</fullName>
    </recommendedName>
</protein>
<keyword evidence="4 5" id="KW-0472">Membrane</keyword>
<name>A0AAD5L5W5_PYTIN</name>
<accession>A0AAD5L5W5</accession>
<keyword evidence="2 5" id="KW-0812">Transmembrane</keyword>
<evidence type="ECO:0008006" key="8">
    <source>
        <dbReference type="Google" id="ProtNLM"/>
    </source>
</evidence>
<keyword evidence="7" id="KW-1185">Reference proteome</keyword>
<reference evidence="6" key="1">
    <citation type="submission" date="2021-12" db="EMBL/GenBank/DDBJ databases">
        <title>Prjna785345.</title>
        <authorList>
            <person name="Rujirawat T."/>
            <person name="Krajaejun T."/>
        </authorList>
    </citation>
    <scope>NUCLEOTIDE SEQUENCE</scope>
    <source>
        <strain evidence="6">Pi057C3</strain>
    </source>
</reference>
<evidence type="ECO:0000256" key="4">
    <source>
        <dbReference type="ARBA" id="ARBA00023136"/>
    </source>
</evidence>
<evidence type="ECO:0000256" key="3">
    <source>
        <dbReference type="ARBA" id="ARBA00022989"/>
    </source>
</evidence>
<sequence>MKDDNNRIQPCCFEHDEIAAKGQQLSVVSFLSIIPAIRWVDTFGRRQLQLIGAVGMVLGHLLTGIAFATGCDGSTDNSGCSKAPSYIIVIGTSFFT</sequence>
<comment type="subcellular location">
    <subcellularLocation>
        <location evidence="1">Membrane</location>
    </subcellularLocation>
</comment>
<dbReference type="Pfam" id="PF00083">
    <property type="entry name" value="Sugar_tr"/>
    <property type="match status" value="1"/>
</dbReference>
<organism evidence="6 7">
    <name type="scientific">Pythium insidiosum</name>
    <name type="common">Pythiosis disease agent</name>
    <dbReference type="NCBI Taxonomy" id="114742"/>
    <lineage>
        <taxon>Eukaryota</taxon>
        <taxon>Sar</taxon>
        <taxon>Stramenopiles</taxon>
        <taxon>Oomycota</taxon>
        <taxon>Peronosporomycetes</taxon>
        <taxon>Pythiales</taxon>
        <taxon>Pythiaceae</taxon>
        <taxon>Pythium</taxon>
    </lineage>
</organism>